<proteinExistence type="predicted"/>
<organism evidence="2 3">
    <name type="scientific">Eubacterium multiforme</name>
    <dbReference type="NCBI Taxonomy" id="83339"/>
    <lineage>
        <taxon>Bacteria</taxon>
        <taxon>Bacillati</taxon>
        <taxon>Bacillota</taxon>
        <taxon>Clostridia</taxon>
        <taxon>Eubacteriales</taxon>
        <taxon>Eubacteriaceae</taxon>
        <taxon>Eubacterium</taxon>
    </lineage>
</organism>
<reference evidence="2 3" key="1">
    <citation type="submission" date="2023-07" db="EMBL/GenBank/DDBJ databases">
        <title>Genomic Encyclopedia of Type Strains, Phase IV (KMG-IV): sequencing the most valuable type-strain genomes for metagenomic binning, comparative biology and taxonomic classification.</title>
        <authorList>
            <person name="Goeker M."/>
        </authorList>
    </citation>
    <scope>NUCLEOTIDE SEQUENCE [LARGE SCALE GENOMIC DNA]</scope>
    <source>
        <strain evidence="2 3">DSM 20694</strain>
    </source>
</reference>
<dbReference type="RefSeq" id="WP_307482315.1">
    <property type="nucleotide sequence ID" value="NZ_JAUSUF010000001.1"/>
</dbReference>
<keyword evidence="1" id="KW-1133">Transmembrane helix</keyword>
<feature type="transmembrane region" description="Helical" evidence="1">
    <location>
        <begin position="6"/>
        <end position="25"/>
    </location>
</feature>
<feature type="transmembrane region" description="Helical" evidence="1">
    <location>
        <begin position="37"/>
        <end position="54"/>
    </location>
</feature>
<evidence type="ECO:0000313" key="3">
    <source>
        <dbReference type="Proteomes" id="UP001228504"/>
    </source>
</evidence>
<comment type="caution">
    <text evidence="2">The sequence shown here is derived from an EMBL/GenBank/DDBJ whole genome shotgun (WGS) entry which is preliminary data.</text>
</comment>
<evidence type="ECO:0000256" key="1">
    <source>
        <dbReference type="SAM" id="Phobius"/>
    </source>
</evidence>
<keyword evidence="1" id="KW-0472">Membrane</keyword>
<keyword evidence="1" id="KW-0812">Transmembrane</keyword>
<dbReference type="EMBL" id="JAUSUF010000001">
    <property type="protein sequence ID" value="MDQ0148381.1"/>
    <property type="molecule type" value="Genomic_DNA"/>
</dbReference>
<sequence length="111" mass="12744">MVGILFTILQFVVMLAIIFGLYMLCKKYVFPKIRINKFIPLAIAIILLVMQMVGLVKIQWVSLVMTPIIVVLFLWFMDIQQTGGPKAEKKIVIKSKAKPNRAKHMKDKNPK</sequence>
<protein>
    <submittedName>
        <fullName evidence="2">Ca2+/Na+ antiporter</fullName>
    </submittedName>
</protein>
<name>A0ABT9UQH2_9FIRM</name>
<gene>
    <name evidence="2" type="ORF">J2S18_000298</name>
</gene>
<dbReference type="Proteomes" id="UP001228504">
    <property type="component" value="Unassembled WGS sequence"/>
</dbReference>
<accession>A0ABT9UQH2</accession>
<keyword evidence="3" id="KW-1185">Reference proteome</keyword>
<evidence type="ECO:0000313" key="2">
    <source>
        <dbReference type="EMBL" id="MDQ0148381.1"/>
    </source>
</evidence>
<feature type="transmembrane region" description="Helical" evidence="1">
    <location>
        <begin position="60"/>
        <end position="77"/>
    </location>
</feature>